<evidence type="ECO:0000256" key="12">
    <source>
        <dbReference type="ARBA" id="ARBA00074121"/>
    </source>
</evidence>
<feature type="region of interest" description="Disordered" evidence="16">
    <location>
        <begin position="19"/>
        <end position="38"/>
    </location>
</feature>
<evidence type="ECO:0000256" key="16">
    <source>
        <dbReference type="SAM" id="MobiDB-lite"/>
    </source>
</evidence>
<dbReference type="InterPro" id="IPR045088">
    <property type="entry name" value="ALAT1/2-like"/>
</dbReference>
<proteinExistence type="inferred from homology"/>
<evidence type="ECO:0000256" key="5">
    <source>
        <dbReference type="ARBA" id="ARBA00022898"/>
    </source>
</evidence>
<evidence type="ECO:0000259" key="17">
    <source>
        <dbReference type="Pfam" id="PF00155"/>
    </source>
</evidence>
<comment type="catalytic activity">
    <reaction evidence="10">
        <text>L-alanine + 2-oxoglutarate = pyruvate + L-glutamate</text>
        <dbReference type="Rhea" id="RHEA:19453"/>
        <dbReference type="ChEBI" id="CHEBI:15361"/>
        <dbReference type="ChEBI" id="CHEBI:16810"/>
        <dbReference type="ChEBI" id="CHEBI:29985"/>
        <dbReference type="ChEBI" id="CHEBI:57972"/>
        <dbReference type="EC" id="2.6.1.2"/>
    </reaction>
</comment>
<name>A0A3L6QSF3_PANMI</name>
<dbReference type="EC" id="2.6.1.2" evidence="9"/>
<accession>A0A3L6QSF3</accession>
<dbReference type="PANTHER" id="PTHR11751">
    <property type="entry name" value="ALANINE AMINOTRANSFERASE"/>
    <property type="match status" value="1"/>
</dbReference>
<evidence type="ECO:0000256" key="2">
    <source>
        <dbReference type="ARBA" id="ARBA00011738"/>
    </source>
</evidence>
<evidence type="ECO:0000313" key="19">
    <source>
        <dbReference type="Proteomes" id="UP000275267"/>
    </source>
</evidence>
<dbReference type="Pfam" id="PF00155">
    <property type="entry name" value="Aminotran_1_2"/>
    <property type="match status" value="1"/>
</dbReference>
<comment type="subunit">
    <text evidence="2">Homodimer.</text>
</comment>
<evidence type="ECO:0000256" key="3">
    <source>
        <dbReference type="ARBA" id="ARBA00022576"/>
    </source>
</evidence>
<dbReference type="AlphaFoldDB" id="A0A3L6QSF3"/>
<dbReference type="CDD" id="cd00609">
    <property type="entry name" value="AAT_like"/>
    <property type="match status" value="1"/>
</dbReference>
<evidence type="ECO:0000256" key="8">
    <source>
        <dbReference type="ARBA" id="ARBA00025785"/>
    </source>
</evidence>
<keyword evidence="5" id="KW-0663">Pyridoxal phosphate</keyword>
<comment type="similarity">
    <text evidence="8">Belongs to the class-I pyridoxal-phosphate-dependent aminotransferase family. Alanine aminotransferase subfamily.</text>
</comment>
<dbReference type="GO" id="GO:0042853">
    <property type="term" value="P:L-alanine catabolic process"/>
    <property type="evidence" value="ECO:0007669"/>
    <property type="project" value="UniProtKB-UniPathway"/>
</dbReference>
<keyword evidence="19" id="KW-1185">Reference proteome</keyword>
<evidence type="ECO:0000256" key="15">
    <source>
        <dbReference type="ARBA" id="ARBA00082840"/>
    </source>
</evidence>
<dbReference type="Proteomes" id="UP000275267">
    <property type="component" value="Unassembled WGS sequence"/>
</dbReference>
<evidence type="ECO:0000256" key="6">
    <source>
        <dbReference type="ARBA" id="ARBA00025708"/>
    </source>
</evidence>
<dbReference type="PANTHER" id="PTHR11751:SF29">
    <property type="entry name" value="ALANINE TRANSAMINASE"/>
    <property type="match status" value="1"/>
</dbReference>
<dbReference type="Gene3D" id="3.90.1150.10">
    <property type="entry name" value="Aspartate Aminotransferase, domain 1"/>
    <property type="match status" value="1"/>
</dbReference>
<evidence type="ECO:0000256" key="7">
    <source>
        <dbReference type="ARBA" id="ARBA00025709"/>
    </source>
</evidence>
<dbReference type="FunFam" id="3.40.640.10:FF:000012">
    <property type="entry name" value="alanine aminotransferase 2"/>
    <property type="match status" value="1"/>
</dbReference>
<dbReference type="FunFam" id="1.10.287.1970:FF:000001">
    <property type="entry name" value="Alanine aminotransferase 2"/>
    <property type="match status" value="1"/>
</dbReference>
<dbReference type="InterPro" id="IPR015424">
    <property type="entry name" value="PyrdxlP-dep_Trfase"/>
</dbReference>
<evidence type="ECO:0000256" key="9">
    <source>
        <dbReference type="ARBA" id="ARBA00026106"/>
    </source>
</evidence>
<evidence type="ECO:0000313" key="18">
    <source>
        <dbReference type="EMBL" id="RLM86742.1"/>
    </source>
</evidence>
<sequence>MRRFAADRARRAVAASLRGAASSRSAAPSPLAPAPCHPAPPVGTAAALARTMSTAAAGTPPVSLNTINPKVLKCEYAVRGEIVTHAQNLQQELQKNPDSLPFDEILYCNIGNPQSLGQQPVTYFREVLSLCDHPALLDKSETHALYSSDAIERAWQILDKIPGRATGAYSHSQGIKGLRDEIAAGIAVRDGFHASGDNIFVTDGASPAVHMMMQLLIGSEKDGILCPIPQYPLYSASIALHGGSLVPYFLDEETGWGLEVDELKKQLEEARSKGITVRALVVINPGNPTGQVLAEENQKKIVEFCKNEGLVLFADEVYQENIYVEDKQFHSFKKIARSLGYTDGDLPLVSFQSVSKGYYGECGKRGGYMEITGFSPEVREQIYKLASVNLCSNVSGQILASLVMNPPKAGDESFESFMVERDGILSSLARRAKALEEAFNSLEGITCNKAEGAMYLFPRLHLPQKAIGVAQAAGTAPDAYYAKRLLEATGIVIVPGSGFGQVPGTWHFRCTILPQEDKIPAIISRFKEFHEKFMDEFRD</sequence>
<evidence type="ECO:0000256" key="11">
    <source>
        <dbReference type="ARBA" id="ARBA00059319"/>
    </source>
</evidence>
<comment type="function">
    <text evidence="11">Transfer of C3 units between the cytosol of mesophyll and bundle sheath cells to maintain a nitrogen-carbon balance in the C4-dicarboxylic pathway.</text>
</comment>
<organism evidence="18 19">
    <name type="scientific">Panicum miliaceum</name>
    <name type="common">Proso millet</name>
    <name type="synonym">Broomcorn millet</name>
    <dbReference type="NCBI Taxonomy" id="4540"/>
    <lineage>
        <taxon>Eukaryota</taxon>
        <taxon>Viridiplantae</taxon>
        <taxon>Streptophyta</taxon>
        <taxon>Embryophyta</taxon>
        <taxon>Tracheophyta</taxon>
        <taxon>Spermatophyta</taxon>
        <taxon>Magnoliopsida</taxon>
        <taxon>Liliopsida</taxon>
        <taxon>Poales</taxon>
        <taxon>Poaceae</taxon>
        <taxon>PACMAD clade</taxon>
        <taxon>Panicoideae</taxon>
        <taxon>Panicodae</taxon>
        <taxon>Paniceae</taxon>
        <taxon>Panicinae</taxon>
        <taxon>Panicum</taxon>
        <taxon>Panicum sect. Panicum</taxon>
    </lineage>
</organism>
<dbReference type="GO" id="GO:0030170">
    <property type="term" value="F:pyridoxal phosphate binding"/>
    <property type="evidence" value="ECO:0007669"/>
    <property type="project" value="InterPro"/>
</dbReference>
<comment type="pathway">
    <text evidence="6">Amino-acid degradation; L-alanine degradation via transaminase pathway; pyruvate from L-alanine: step 1/1.</text>
</comment>
<dbReference type="InterPro" id="IPR004839">
    <property type="entry name" value="Aminotransferase_I/II_large"/>
</dbReference>
<dbReference type="Gene3D" id="1.10.287.1970">
    <property type="match status" value="1"/>
</dbReference>
<reference evidence="19" key="1">
    <citation type="journal article" date="2019" name="Nat. Commun.">
        <title>The genome of broomcorn millet.</title>
        <authorList>
            <person name="Zou C."/>
            <person name="Miki D."/>
            <person name="Li D."/>
            <person name="Tang Q."/>
            <person name="Xiao L."/>
            <person name="Rajput S."/>
            <person name="Deng P."/>
            <person name="Jia W."/>
            <person name="Huang R."/>
            <person name="Zhang M."/>
            <person name="Sun Y."/>
            <person name="Hu J."/>
            <person name="Fu X."/>
            <person name="Schnable P.S."/>
            <person name="Li F."/>
            <person name="Zhang H."/>
            <person name="Feng B."/>
            <person name="Zhu X."/>
            <person name="Liu R."/>
            <person name="Schnable J.C."/>
            <person name="Zhu J.-K."/>
            <person name="Zhang H."/>
        </authorList>
    </citation>
    <scope>NUCLEOTIDE SEQUENCE [LARGE SCALE GENOMIC DNA]</scope>
</reference>
<keyword evidence="3" id="KW-0032">Aminotransferase</keyword>
<evidence type="ECO:0000256" key="4">
    <source>
        <dbReference type="ARBA" id="ARBA00022679"/>
    </source>
</evidence>
<evidence type="ECO:0000256" key="1">
    <source>
        <dbReference type="ARBA" id="ARBA00001933"/>
    </source>
</evidence>
<comment type="cofactor">
    <cofactor evidence="1">
        <name>pyridoxal 5'-phosphate</name>
        <dbReference type="ChEBI" id="CHEBI:597326"/>
    </cofactor>
</comment>
<dbReference type="InterPro" id="IPR015421">
    <property type="entry name" value="PyrdxlP-dep_Trfase_major"/>
</dbReference>
<dbReference type="InterPro" id="IPR015422">
    <property type="entry name" value="PyrdxlP-dep_Trfase_small"/>
</dbReference>
<evidence type="ECO:0000256" key="10">
    <source>
        <dbReference type="ARBA" id="ARBA00047412"/>
    </source>
</evidence>
<evidence type="ECO:0000256" key="14">
    <source>
        <dbReference type="ARBA" id="ARBA00080230"/>
    </source>
</evidence>
<evidence type="ECO:0000256" key="13">
    <source>
        <dbReference type="ARBA" id="ARBA00076221"/>
    </source>
</evidence>
<dbReference type="FunFam" id="3.90.1150.10:FF:000151">
    <property type="entry name" value="Alanine aminotransferase 2"/>
    <property type="match status" value="1"/>
</dbReference>
<dbReference type="FunFam" id="3.90.1150.10:FF:000140">
    <property type="entry name" value="alanine aminotransferase 1"/>
    <property type="match status" value="1"/>
</dbReference>
<dbReference type="STRING" id="4540.A0A3L6QSF3"/>
<dbReference type="OrthoDB" id="1732682at2759"/>
<comment type="caution">
    <text evidence="18">The sequence shown here is derived from an EMBL/GenBank/DDBJ whole genome shotgun (WGS) entry which is preliminary data.</text>
</comment>
<dbReference type="EMBL" id="PQIB02000011">
    <property type="protein sequence ID" value="RLM86742.1"/>
    <property type="molecule type" value="Genomic_DNA"/>
</dbReference>
<dbReference type="SUPFAM" id="SSF53383">
    <property type="entry name" value="PLP-dependent transferases"/>
    <property type="match status" value="1"/>
</dbReference>
<comment type="pathway">
    <text evidence="7">Photosynthesis; C4 acid pathway.</text>
</comment>
<protein>
    <recommendedName>
        <fullName evidence="12">Alanine aminotransferase 2</fullName>
        <ecNumber evidence="9">2.6.1.2</ecNumber>
    </recommendedName>
    <alternativeName>
        <fullName evidence="14">Glutamate pyruvate transaminase 2</fullName>
    </alternativeName>
    <alternativeName>
        <fullName evidence="13">Glutamic--alanine transaminase 2</fullName>
    </alternativeName>
    <alternativeName>
        <fullName evidence="15">Glutamic--pyruvic transaminase 2</fullName>
    </alternativeName>
</protein>
<feature type="compositionally biased region" description="Low complexity" evidence="16">
    <location>
        <begin position="19"/>
        <end position="29"/>
    </location>
</feature>
<dbReference type="UniPathway" id="UPA00528">
    <property type="reaction ID" value="UER00586"/>
</dbReference>
<gene>
    <name evidence="18" type="ORF">C2845_PM04G27910</name>
</gene>
<dbReference type="UniPathway" id="UPA00322"/>
<dbReference type="GO" id="GO:0004021">
    <property type="term" value="F:L-alanine:2-oxoglutarate aminotransferase activity"/>
    <property type="evidence" value="ECO:0007669"/>
    <property type="project" value="UniProtKB-EC"/>
</dbReference>
<feature type="domain" description="Aminotransferase class I/classII large" evidence="17">
    <location>
        <begin position="163"/>
        <end position="515"/>
    </location>
</feature>
<dbReference type="Gene3D" id="3.40.640.10">
    <property type="entry name" value="Type I PLP-dependent aspartate aminotransferase-like (Major domain)"/>
    <property type="match status" value="1"/>
</dbReference>
<keyword evidence="4" id="KW-0808">Transferase</keyword>